<dbReference type="EMBL" id="BAAAPY010000003">
    <property type="protein sequence ID" value="GAA2075780.1"/>
    <property type="molecule type" value="Genomic_DNA"/>
</dbReference>
<protein>
    <submittedName>
        <fullName evidence="1">Uncharacterized protein</fullName>
    </submittedName>
</protein>
<comment type="caution">
    <text evidence="1">The sequence shown here is derived from an EMBL/GenBank/DDBJ whole genome shotgun (WGS) entry which is preliminary data.</text>
</comment>
<name>A0ABN2VXN5_9ACTN</name>
<evidence type="ECO:0000313" key="1">
    <source>
        <dbReference type="EMBL" id="GAA2075780.1"/>
    </source>
</evidence>
<accession>A0ABN2VXN5</accession>
<evidence type="ECO:0000313" key="2">
    <source>
        <dbReference type="Proteomes" id="UP001501480"/>
    </source>
</evidence>
<keyword evidence="2" id="KW-1185">Reference proteome</keyword>
<organism evidence="1 2">
    <name type="scientific">Aeromicrobium halocynthiae</name>
    <dbReference type="NCBI Taxonomy" id="560557"/>
    <lineage>
        <taxon>Bacteria</taxon>
        <taxon>Bacillati</taxon>
        <taxon>Actinomycetota</taxon>
        <taxon>Actinomycetes</taxon>
        <taxon>Propionibacteriales</taxon>
        <taxon>Nocardioidaceae</taxon>
        <taxon>Aeromicrobium</taxon>
    </lineage>
</organism>
<proteinExistence type="predicted"/>
<gene>
    <name evidence="1" type="ORF">GCM10009821_13690</name>
</gene>
<reference evidence="1 2" key="1">
    <citation type="journal article" date="2019" name="Int. J. Syst. Evol. Microbiol.">
        <title>The Global Catalogue of Microorganisms (GCM) 10K type strain sequencing project: providing services to taxonomists for standard genome sequencing and annotation.</title>
        <authorList>
            <consortium name="The Broad Institute Genomics Platform"/>
            <consortium name="The Broad Institute Genome Sequencing Center for Infectious Disease"/>
            <person name="Wu L."/>
            <person name="Ma J."/>
        </authorList>
    </citation>
    <scope>NUCLEOTIDE SEQUENCE [LARGE SCALE GENOMIC DNA]</scope>
    <source>
        <strain evidence="1 2">JCM 15749</strain>
    </source>
</reference>
<sequence>MSDAGAWEPLEFDEPLVAWTSSTIRRLDLRCMDMEVRGIGLRMDGPTAQDLALVLPVTWSHRGVDAVIIFPDPEEWGASAHVRREERESGRTVHHCDDAGDESTWNLVFGAVSCTSAPDSAR</sequence>
<dbReference type="Proteomes" id="UP001501480">
    <property type="component" value="Unassembled WGS sequence"/>
</dbReference>